<proteinExistence type="predicted"/>
<dbReference type="Proteomes" id="UP000823775">
    <property type="component" value="Unassembled WGS sequence"/>
</dbReference>
<feature type="compositionally biased region" description="Basic residues" evidence="1">
    <location>
        <begin position="25"/>
        <end position="37"/>
    </location>
</feature>
<evidence type="ECO:0000313" key="2">
    <source>
        <dbReference type="EMBL" id="MCD9641732.1"/>
    </source>
</evidence>
<comment type="caution">
    <text evidence="2">The sequence shown here is derived from an EMBL/GenBank/DDBJ whole genome shotgun (WGS) entry which is preliminary data.</text>
</comment>
<evidence type="ECO:0000256" key="1">
    <source>
        <dbReference type="SAM" id="MobiDB-lite"/>
    </source>
</evidence>
<dbReference type="EMBL" id="JACEIK010003446">
    <property type="protein sequence ID" value="MCD9641732.1"/>
    <property type="molecule type" value="Genomic_DNA"/>
</dbReference>
<gene>
    <name evidence="2" type="ORF">HAX54_028158</name>
</gene>
<organism evidence="2 3">
    <name type="scientific">Datura stramonium</name>
    <name type="common">Jimsonweed</name>
    <name type="synonym">Common thornapple</name>
    <dbReference type="NCBI Taxonomy" id="4076"/>
    <lineage>
        <taxon>Eukaryota</taxon>
        <taxon>Viridiplantae</taxon>
        <taxon>Streptophyta</taxon>
        <taxon>Embryophyta</taxon>
        <taxon>Tracheophyta</taxon>
        <taxon>Spermatophyta</taxon>
        <taxon>Magnoliopsida</taxon>
        <taxon>eudicotyledons</taxon>
        <taxon>Gunneridae</taxon>
        <taxon>Pentapetalae</taxon>
        <taxon>asterids</taxon>
        <taxon>lamiids</taxon>
        <taxon>Solanales</taxon>
        <taxon>Solanaceae</taxon>
        <taxon>Solanoideae</taxon>
        <taxon>Datureae</taxon>
        <taxon>Datura</taxon>
    </lineage>
</organism>
<feature type="compositionally biased region" description="Low complexity" evidence="1">
    <location>
        <begin position="54"/>
        <end position="67"/>
    </location>
</feature>
<name>A0ABS8V3X4_DATST</name>
<protein>
    <submittedName>
        <fullName evidence="2">Uncharacterized protein</fullName>
    </submittedName>
</protein>
<reference evidence="2 3" key="1">
    <citation type="journal article" date="2021" name="BMC Genomics">
        <title>Datura genome reveals duplications of psychoactive alkaloid biosynthetic genes and high mutation rate following tissue culture.</title>
        <authorList>
            <person name="Rajewski A."/>
            <person name="Carter-House D."/>
            <person name="Stajich J."/>
            <person name="Litt A."/>
        </authorList>
    </citation>
    <scope>NUCLEOTIDE SEQUENCE [LARGE SCALE GENOMIC DNA]</scope>
    <source>
        <strain evidence="2">AR-01</strain>
    </source>
</reference>
<feature type="non-terminal residue" evidence="2">
    <location>
        <position position="1"/>
    </location>
</feature>
<accession>A0ABS8V3X4</accession>
<evidence type="ECO:0000313" key="3">
    <source>
        <dbReference type="Proteomes" id="UP000823775"/>
    </source>
</evidence>
<sequence length="109" mass="11929">MARTRNYIKNALAAAAVGSSTAQGRAKKFQAKKKGRPSKATPLPQARQTEQVVQEQIPQPRPTTIPTQVVMPSKMGEAFNVVKGAMEIFTTFMANQGHRGDQTPPHTER</sequence>
<feature type="region of interest" description="Disordered" evidence="1">
    <location>
        <begin position="19"/>
        <end position="67"/>
    </location>
</feature>
<keyword evidence="3" id="KW-1185">Reference proteome</keyword>